<accession>A0ABP7U7Z8</accession>
<dbReference type="RefSeq" id="WP_344696736.1">
    <property type="nucleotide sequence ID" value="NZ_BAABBR010000001.1"/>
</dbReference>
<feature type="compositionally biased region" description="Polar residues" evidence="9">
    <location>
        <begin position="456"/>
        <end position="468"/>
    </location>
</feature>
<comment type="subcellular location">
    <subcellularLocation>
        <location evidence="1">Cell outer membrane</location>
    </subcellularLocation>
</comment>
<evidence type="ECO:0000256" key="6">
    <source>
        <dbReference type="ARBA" id="ARBA00023136"/>
    </source>
</evidence>
<protein>
    <submittedName>
        <fullName evidence="11">TolC family outer membrane protein</fullName>
    </submittedName>
</protein>
<dbReference type="EMBL" id="BAABBR010000001">
    <property type="protein sequence ID" value="GAA4037631.1"/>
    <property type="molecule type" value="Genomic_DNA"/>
</dbReference>
<proteinExistence type="inferred from homology"/>
<name>A0ABP7U7Z8_9SPHN</name>
<sequence length="482" mass="50793">MSRLLACCATAALVIASPAVADTLRDALVSTYRTNPTLNAQRESLRSTDANVAIARSAGRPAVSGVVGVNRDLTRSGILDTGGSKGPTISGGVDLSVPLFSGGRVKNSIAAARTRVEAGRATLRAVEGDVFTDAVSAYMDVIRDRAIVELNDNQIRVLSTNLEATRDRFQIGDVTRTDVAQSESRLSLQRAQLANAQSRLAASEENYRRIIGRAPGALASPPPLPPLPASADEAVRIAIAQNPDIIAIVRQAEAAGLDVRTVRADRLPTVSGTLSGDYLNRTNVPNGLPNSGTQTSIGINTRIPLYQGGLPAARIRQAQAIEGQTLEQVIGTERLVVANTRSAFAAYQATQRAISANDVAVQAATLALEGARAERSVGTRTVLDVLNAEQELLNAQVQTVSARRDAYVAGFQLLNALGQAEADDLGLDGGPLYDPLGNYRRVSGSWNDWAGEGRHTPQSTRTVTSSETPVAGPPEGVTTRPR</sequence>
<dbReference type="Proteomes" id="UP001424459">
    <property type="component" value="Unassembled WGS sequence"/>
</dbReference>
<dbReference type="PANTHER" id="PTHR30026">
    <property type="entry name" value="OUTER MEMBRANE PROTEIN TOLC"/>
    <property type="match status" value="1"/>
</dbReference>
<feature type="coiled-coil region" evidence="8">
    <location>
        <begin position="179"/>
        <end position="213"/>
    </location>
</feature>
<organism evidence="11 12">
    <name type="scientific">Sphingomonas rosea</name>
    <dbReference type="NCBI Taxonomy" id="335605"/>
    <lineage>
        <taxon>Bacteria</taxon>
        <taxon>Pseudomonadati</taxon>
        <taxon>Pseudomonadota</taxon>
        <taxon>Alphaproteobacteria</taxon>
        <taxon>Sphingomonadales</taxon>
        <taxon>Sphingomonadaceae</taxon>
        <taxon>Sphingomonas</taxon>
    </lineage>
</organism>
<comment type="similarity">
    <text evidence="2">Belongs to the outer membrane factor (OMF) (TC 1.B.17) family.</text>
</comment>
<keyword evidence="4" id="KW-1134">Transmembrane beta strand</keyword>
<keyword evidence="6" id="KW-0472">Membrane</keyword>
<dbReference type="PANTHER" id="PTHR30026:SF22">
    <property type="entry name" value="OUTER MEMBRANE EFFLUX PROTEIN"/>
    <property type="match status" value="1"/>
</dbReference>
<evidence type="ECO:0000256" key="1">
    <source>
        <dbReference type="ARBA" id="ARBA00004442"/>
    </source>
</evidence>
<feature type="signal peptide" evidence="10">
    <location>
        <begin position="1"/>
        <end position="21"/>
    </location>
</feature>
<feature type="chain" id="PRO_5046220786" evidence="10">
    <location>
        <begin position="22"/>
        <end position="482"/>
    </location>
</feature>
<dbReference type="InterPro" id="IPR010130">
    <property type="entry name" value="T1SS_OMP_TolC"/>
</dbReference>
<evidence type="ECO:0000256" key="9">
    <source>
        <dbReference type="SAM" id="MobiDB-lite"/>
    </source>
</evidence>
<keyword evidence="12" id="KW-1185">Reference proteome</keyword>
<keyword evidence="7" id="KW-0998">Cell outer membrane</keyword>
<evidence type="ECO:0000256" key="5">
    <source>
        <dbReference type="ARBA" id="ARBA00022692"/>
    </source>
</evidence>
<keyword evidence="3" id="KW-0813">Transport</keyword>
<dbReference type="Pfam" id="PF02321">
    <property type="entry name" value="OEP"/>
    <property type="match status" value="2"/>
</dbReference>
<evidence type="ECO:0000256" key="7">
    <source>
        <dbReference type="ARBA" id="ARBA00023237"/>
    </source>
</evidence>
<dbReference type="InterPro" id="IPR003423">
    <property type="entry name" value="OMP_efflux"/>
</dbReference>
<gene>
    <name evidence="11" type="ORF">GCM10022281_17920</name>
</gene>
<evidence type="ECO:0000256" key="2">
    <source>
        <dbReference type="ARBA" id="ARBA00007613"/>
    </source>
</evidence>
<feature type="region of interest" description="Disordered" evidence="9">
    <location>
        <begin position="446"/>
        <end position="482"/>
    </location>
</feature>
<evidence type="ECO:0000256" key="3">
    <source>
        <dbReference type="ARBA" id="ARBA00022448"/>
    </source>
</evidence>
<evidence type="ECO:0000313" key="12">
    <source>
        <dbReference type="Proteomes" id="UP001424459"/>
    </source>
</evidence>
<evidence type="ECO:0000256" key="4">
    <source>
        <dbReference type="ARBA" id="ARBA00022452"/>
    </source>
</evidence>
<comment type="caution">
    <text evidence="11">The sequence shown here is derived from an EMBL/GenBank/DDBJ whole genome shotgun (WGS) entry which is preliminary data.</text>
</comment>
<reference evidence="12" key="1">
    <citation type="journal article" date="2019" name="Int. J. Syst. Evol. Microbiol.">
        <title>The Global Catalogue of Microorganisms (GCM) 10K type strain sequencing project: providing services to taxonomists for standard genome sequencing and annotation.</title>
        <authorList>
            <consortium name="The Broad Institute Genomics Platform"/>
            <consortium name="The Broad Institute Genome Sequencing Center for Infectious Disease"/>
            <person name="Wu L."/>
            <person name="Ma J."/>
        </authorList>
    </citation>
    <scope>NUCLEOTIDE SEQUENCE [LARGE SCALE GENOMIC DNA]</scope>
    <source>
        <strain evidence="12">JCM 17564</strain>
    </source>
</reference>
<keyword evidence="8" id="KW-0175">Coiled coil</keyword>
<keyword evidence="10" id="KW-0732">Signal</keyword>
<dbReference type="SUPFAM" id="SSF56954">
    <property type="entry name" value="Outer membrane efflux proteins (OEP)"/>
    <property type="match status" value="1"/>
</dbReference>
<dbReference type="NCBIfam" id="TIGR01844">
    <property type="entry name" value="type_I_sec_TolC"/>
    <property type="match status" value="1"/>
</dbReference>
<evidence type="ECO:0000313" key="11">
    <source>
        <dbReference type="EMBL" id="GAA4037631.1"/>
    </source>
</evidence>
<dbReference type="InterPro" id="IPR051906">
    <property type="entry name" value="TolC-like"/>
</dbReference>
<evidence type="ECO:0000256" key="10">
    <source>
        <dbReference type="SAM" id="SignalP"/>
    </source>
</evidence>
<keyword evidence="5" id="KW-0812">Transmembrane</keyword>
<evidence type="ECO:0000256" key="8">
    <source>
        <dbReference type="SAM" id="Coils"/>
    </source>
</evidence>
<dbReference type="Gene3D" id="1.20.1600.10">
    <property type="entry name" value="Outer membrane efflux proteins (OEP)"/>
    <property type="match status" value="1"/>
</dbReference>